<dbReference type="Proteomes" id="UP001235939">
    <property type="component" value="Chromosome 13"/>
</dbReference>
<proteinExistence type="predicted"/>
<evidence type="ECO:0000313" key="1">
    <source>
        <dbReference type="EMBL" id="UYV75876.1"/>
    </source>
</evidence>
<gene>
    <name evidence="1" type="ORF">LAZ67_13001636</name>
</gene>
<accession>A0ABY6L408</accession>
<sequence length="137" mass="16044">MKNIKDDDTTFIAETKKDLKHIIDKIKERSEIFGLKLNFEINIIDIIPFLGSRVDKMGISLKIRKLVFPVFTFGWESWNLSKYERKINEKIEISLESQMCEQRITYLEHIIGANGSEKMVILAKIEGRRNRGRPSMI</sequence>
<protein>
    <recommendedName>
        <fullName evidence="3">Ribosomal protein S3</fullName>
    </recommendedName>
</protein>
<reference evidence="1 2" key="1">
    <citation type="submission" date="2022-01" db="EMBL/GenBank/DDBJ databases">
        <title>A chromosomal length assembly of Cordylochernes scorpioides.</title>
        <authorList>
            <person name="Zeh D."/>
            <person name="Zeh J."/>
        </authorList>
    </citation>
    <scope>NUCLEOTIDE SEQUENCE [LARGE SCALE GENOMIC DNA]</scope>
    <source>
        <strain evidence="1">IN4F17</strain>
        <tissue evidence="1">Whole Body</tissue>
    </source>
</reference>
<evidence type="ECO:0008006" key="3">
    <source>
        <dbReference type="Google" id="ProtNLM"/>
    </source>
</evidence>
<organism evidence="1 2">
    <name type="scientific">Cordylochernes scorpioides</name>
    <dbReference type="NCBI Taxonomy" id="51811"/>
    <lineage>
        <taxon>Eukaryota</taxon>
        <taxon>Metazoa</taxon>
        <taxon>Ecdysozoa</taxon>
        <taxon>Arthropoda</taxon>
        <taxon>Chelicerata</taxon>
        <taxon>Arachnida</taxon>
        <taxon>Pseudoscorpiones</taxon>
        <taxon>Cheliferoidea</taxon>
        <taxon>Chernetidae</taxon>
        <taxon>Cordylochernes</taxon>
    </lineage>
</organism>
<dbReference type="EMBL" id="CP092875">
    <property type="protein sequence ID" value="UYV75876.1"/>
    <property type="molecule type" value="Genomic_DNA"/>
</dbReference>
<evidence type="ECO:0000313" key="2">
    <source>
        <dbReference type="Proteomes" id="UP001235939"/>
    </source>
</evidence>
<keyword evidence="2" id="KW-1185">Reference proteome</keyword>
<name>A0ABY6L408_9ARAC</name>